<dbReference type="Proteomes" id="UP000286954">
    <property type="component" value="Chromosome"/>
</dbReference>
<evidence type="ECO:0000313" key="1">
    <source>
        <dbReference type="EMBL" id="AZU04014.1"/>
    </source>
</evidence>
<dbReference type="EMBL" id="CP018911">
    <property type="protein sequence ID" value="AZU04014.1"/>
    <property type="molecule type" value="Genomic_DNA"/>
</dbReference>
<sequence>MSNSERDSGPVTPQSELRGAVAGVAGLPLGPNIVRTVIDTLVFTPRIARDVLNGTNAYFSPLRLFLSLMGLTFAIIAFFGLPNMFSLETMMAADGWDRVRAALAERGHTFEEVSATVSRWGGLLNWPILVAGMVPYLVVIKLFRPSVSWWHHLQCYLTANNAMLIASLLVVPLLIFSELAFIMTQSLSAIVFFVALIRIGSGGYGLHPLALAGLLIASLLVTIPSTVLIMALTMASMELVLQLGYDVSFLELMSISLDSGDAPAEAPPPSATEE</sequence>
<dbReference type="OrthoDB" id="7631289at2"/>
<keyword evidence="2" id="KW-1185">Reference proteome</keyword>
<protein>
    <submittedName>
        <fullName evidence="1">Uncharacterized protein</fullName>
    </submittedName>
</protein>
<accession>A0A3T0E9K8</accession>
<dbReference type="AlphaFoldDB" id="A0A3T0E9K8"/>
<dbReference type="KEGG" id="gak:X907_1481"/>
<gene>
    <name evidence="1" type="ORF">X907_1481</name>
</gene>
<dbReference type="RefSeq" id="WP_127566689.1">
    <property type="nucleotide sequence ID" value="NZ_BMFB01000003.1"/>
</dbReference>
<evidence type="ECO:0000313" key="2">
    <source>
        <dbReference type="Proteomes" id="UP000286954"/>
    </source>
</evidence>
<proteinExistence type="predicted"/>
<reference evidence="1 2" key="1">
    <citation type="submission" date="2016-12" db="EMBL/GenBank/DDBJ databases">
        <title>The genome of dimorphic prosthecate Glycocaulis alkaliphilus 6b-8t, isolated from crude oil dictates its adaptability in petroleum environments.</title>
        <authorList>
            <person name="Wu X.-L."/>
            <person name="Geng S."/>
        </authorList>
    </citation>
    <scope>NUCLEOTIDE SEQUENCE [LARGE SCALE GENOMIC DNA]</scope>
    <source>
        <strain evidence="1 2">6B-8</strain>
    </source>
</reference>
<name>A0A3T0E9K8_9PROT</name>
<organism evidence="1 2">
    <name type="scientific">Glycocaulis alkaliphilus</name>
    <dbReference type="NCBI Taxonomy" id="1434191"/>
    <lineage>
        <taxon>Bacteria</taxon>
        <taxon>Pseudomonadati</taxon>
        <taxon>Pseudomonadota</taxon>
        <taxon>Alphaproteobacteria</taxon>
        <taxon>Maricaulales</taxon>
        <taxon>Maricaulaceae</taxon>
        <taxon>Glycocaulis</taxon>
    </lineage>
</organism>